<sequence>MEKKKFCVENTEEVSNEFESLQKLFQENENLKQTVANLVKRLFIIENQQNHGVETSEQIAMNERMKSVEETTRINIESIGDLDLKFQLHENSVNDSHLIWKINNFQQRTTDAVIGKTRALHSAPCFTSKYGYKFCLRLYLHGDGMGKGTHLSLFLVLMKSEYDNILEWPFQKKIKFTLINQEDRSKDHVEKMFPNKDSSSFQKPKKDMNIASGCPMFMNLNRLKPEGFLRDDSLFVEVKID</sequence>
<dbReference type="OrthoDB" id="10002862at2759"/>
<dbReference type="RefSeq" id="XP_066930156.1">
    <property type="nucleotide sequence ID" value="XM_067074055.1"/>
</dbReference>
<dbReference type="Gene3D" id="2.60.210.10">
    <property type="entry name" value="Apoptosis, Tumor Necrosis Factor Receptor Associated Protein 2, Chain A"/>
    <property type="match status" value="1"/>
</dbReference>
<evidence type="ECO:0000313" key="8">
    <source>
        <dbReference type="Proteomes" id="UP000594262"/>
    </source>
</evidence>
<evidence type="ECO:0000256" key="4">
    <source>
        <dbReference type="ARBA" id="ARBA00023054"/>
    </source>
</evidence>
<feature type="domain" description="MATH" evidence="6">
    <location>
        <begin position="95"/>
        <end position="240"/>
    </location>
</feature>
<name>A0A7M5WSU7_9CNID</name>
<keyword evidence="8" id="KW-1185">Reference proteome</keyword>
<dbReference type="GO" id="GO:0043122">
    <property type="term" value="P:regulation of canonical NF-kappaB signal transduction"/>
    <property type="evidence" value="ECO:0007669"/>
    <property type="project" value="TreeGrafter"/>
</dbReference>
<evidence type="ECO:0000256" key="5">
    <source>
        <dbReference type="SAM" id="Coils"/>
    </source>
</evidence>
<evidence type="ECO:0000256" key="3">
    <source>
        <dbReference type="ARBA" id="ARBA00022843"/>
    </source>
</evidence>
<reference evidence="7" key="1">
    <citation type="submission" date="2021-01" db="UniProtKB">
        <authorList>
            <consortium name="EnsemblMetazoa"/>
        </authorList>
    </citation>
    <scope>IDENTIFICATION</scope>
</reference>
<dbReference type="InterPro" id="IPR008974">
    <property type="entry name" value="TRAF-like"/>
</dbReference>
<evidence type="ECO:0000313" key="7">
    <source>
        <dbReference type="EnsemblMetazoa" id="CLYHEMP011635.1"/>
    </source>
</evidence>
<accession>A0A7M5WSU7</accession>
<keyword evidence="3" id="KW-0832">Ubl conjugation</keyword>
<proteinExistence type="predicted"/>
<dbReference type="PROSITE" id="PS50144">
    <property type="entry name" value="MATH"/>
    <property type="match status" value="1"/>
</dbReference>
<keyword evidence="1" id="KW-1017">Isopeptide bond</keyword>
<dbReference type="PANTHER" id="PTHR10131:SF94">
    <property type="entry name" value="TNF RECEPTOR-ASSOCIATED FACTOR 4"/>
    <property type="match status" value="1"/>
</dbReference>
<keyword evidence="2" id="KW-0053">Apoptosis</keyword>
<dbReference type="EnsemblMetazoa" id="CLYHEMT011635.1">
    <property type="protein sequence ID" value="CLYHEMP011635.1"/>
    <property type="gene ID" value="CLYHEMG011635"/>
</dbReference>
<dbReference type="Pfam" id="PF21355">
    <property type="entry name" value="TRAF-mep_MATH"/>
    <property type="match status" value="1"/>
</dbReference>
<evidence type="ECO:0000259" key="6">
    <source>
        <dbReference type="PROSITE" id="PS50144"/>
    </source>
</evidence>
<feature type="coiled-coil region" evidence="5">
    <location>
        <begin position="21"/>
        <end position="48"/>
    </location>
</feature>
<evidence type="ECO:0000256" key="2">
    <source>
        <dbReference type="ARBA" id="ARBA00022703"/>
    </source>
</evidence>
<dbReference type="InterPro" id="IPR002083">
    <property type="entry name" value="MATH/TRAF_dom"/>
</dbReference>
<dbReference type="Proteomes" id="UP000594262">
    <property type="component" value="Unplaced"/>
</dbReference>
<dbReference type="PANTHER" id="PTHR10131">
    <property type="entry name" value="TNF RECEPTOR ASSOCIATED FACTOR"/>
    <property type="match status" value="1"/>
</dbReference>
<evidence type="ECO:0000256" key="1">
    <source>
        <dbReference type="ARBA" id="ARBA00022499"/>
    </source>
</evidence>
<dbReference type="SMART" id="SM00061">
    <property type="entry name" value="MATH"/>
    <property type="match status" value="1"/>
</dbReference>
<dbReference type="GO" id="GO:0006915">
    <property type="term" value="P:apoptotic process"/>
    <property type="evidence" value="ECO:0007669"/>
    <property type="project" value="UniProtKB-KW"/>
</dbReference>
<dbReference type="AlphaFoldDB" id="A0A7M5WSU7"/>
<dbReference type="CDD" id="cd00270">
    <property type="entry name" value="MATH_TRAF_C"/>
    <property type="match status" value="1"/>
</dbReference>
<dbReference type="GeneID" id="136817741"/>
<dbReference type="InterPro" id="IPR049342">
    <property type="entry name" value="TRAF1-6_MATH_dom"/>
</dbReference>
<dbReference type="FunFam" id="2.60.210.10:FF:000001">
    <property type="entry name" value="TNF receptor-associated factor"/>
    <property type="match status" value="1"/>
</dbReference>
<protein>
    <recommendedName>
        <fullName evidence="6">MATH domain-containing protein</fullName>
    </recommendedName>
</protein>
<dbReference type="SUPFAM" id="SSF49599">
    <property type="entry name" value="TRAF domain-like"/>
    <property type="match status" value="1"/>
</dbReference>
<keyword evidence="4 5" id="KW-0175">Coiled coil</keyword>
<organism evidence="7 8">
    <name type="scientific">Clytia hemisphaerica</name>
    <dbReference type="NCBI Taxonomy" id="252671"/>
    <lineage>
        <taxon>Eukaryota</taxon>
        <taxon>Metazoa</taxon>
        <taxon>Cnidaria</taxon>
        <taxon>Hydrozoa</taxon>
        <taxon>Hydroidolina</taxon>
        <taxon>Leptothecata</taxon>
        <taxon>Obeliida</taxon>
        <taxon>Clytiidae</taxon>
        <taxon>Clytia</taxon>
    </lineage>
</organism>